<evidence type="ECO:0000256" key="6">
    <source>
        <dbReference type="ARBA" id="ARBA00023029"/>
    </source>
</evidence>
<reference evidence="11" key="1">
    <citation type="submission" date="2019-08" db="EMBL/GenBank/DDBJ databases">
        <title>The genome of the North American firefly Photinus pyralis.</title>
        <authorList>
            <consortium name="Photinus pyralis genome working group"/>
            <person name="Fallon T.R."/>
            <person name="Sander Lower S.E."/>
            <person name="Weng J.-K."/>
        </authorList>
    </citation>
    <scope>NUCLEOTIDE SEQUENCE</scope>
    <source>
        <strain evidence="11">TRF0915ILg1</strain>
        <tissue evidence="11">Whole body</tissue>
    </source>
</reference>
<name>A0A8K0G527_IGNLU</name>
<dbReference type="SUPFAM" id="SSF56719">
    <property type="entry name" value="Type II DNA topoisomerase"/>
    <property type="match status" value="1"/>
</dbReference>
<dbReference type="InterPro" id="IPR013760">
    <property type="entry name" value="Topo_IIA-like_dom_sf"/>
</dbReference>
<gene>
    <name evidence="11" type="ORF">ILUMI_19884</name>
</gene>
<dbReference type="Gene3D" id="3.90.199.10">
    <property type="entry name" value="Topoisomerase II, domain 5"/>
    <property type="match status" value="1"/>
</dbReference>
<evidence type="ECO:0000256" key="2">
    <source>
        <dbReference type="ARBA" id="ARBA00001946"/>
    </source>
</evidence>
<evidence type="ECO:0000256" key="7">
    <source>
        <dbReference type="ARBA" id="ARBA00023125"/>
    </source>
</evidence>
<organism evidence="11 12">
    <name type="scientific">Ignelater luminosus</name>
    <name type="common">Cucubano</name>
    <name type="synonym">Pyrophorus luminosus</name>
    <dbReference type="NCBI Taxonomy" id="2038154"/>
    <lineage>
        <taxon>Eukaryota</taxon>
        <taxon>Metazoa</taxon>
        <taxon>Ecdysozoa</taxon>
        <taxon>Arthropoda</taxon>
        <taxon>Hexapoda</taxon>
        <taxon>Insecta</taxon>
        <taxon>Pterygota</taxon>
        <taxon>Neoptera</taxon>
        <taxon>Endopterygota</taxon>
        <taxon>Coleoptera</taxon>
        <taxon>Polyphaga</taxon>
        <taxon>Elateriformia</taxon>
        <taxon>Elateroidea</taxon>
        <taxon>Elateridae</taxon>
        <taxon>Agrypninae</taxon>
        <taxon>Pyrophorini</taxon>
        <taxon>Ignelater</taxon>
    </lineage>
</organism>
<evidence type="ECO:0000259" key="10">
    <source>
        <dbReference type="PROSITE" id="PS52040"/>
    </source>
</evidence>
<dbReference type="EC" id="5.6.2.2" evidence="3"/>
<dbReference type="GO" id="GO:0005634">
    <property type="term" value="C:nucleus"/>
    <property type="evidence" value="ECO:0007669"/>
    <property type="project" value="TreeGrafter"/>
</dbReference>
<dbReference type="GO" id="GO:0000712">
    <property type="term" value="P:resolution of meiotic recombination intermediates"/>
    <property type="evidence" value="ECO:0007669"/>
    <property type="project" value="TreeGrafter"/>
</dbReference>
<dbReference type="Gene3D" id="3.30.565.10">
    <property type="entry name" value="Histidine kinase-like ATPase, C-terminal domain"/>
    <property type="match status" value="1"/>
</dbReference>
<dbReference type="InterPro" id="IPR020568">
    <property type="entry name" value="Ribosomal_Su5_D2-typ_SF"/>
</dbReference>
<dbReference type="Pfam" id="PF00521">
    <property type="entry name" value="DNA_topoisoIV"/>
    <property type="match status" value="1"/>
</dbReference>
<evidence type="ECO:0000256" key="3">
    <source>
        <dbReference type="ARBA" id="ARBA00012895"/>
    </source>
</evidence>
<dbReference type="InterPro" id="IPR013757">
    <property type="entry name" value="Topo_IIA_A_a_sf"/>
</dbReference>
<dbReference type="EMBL" id="VTPC01088169">
    <property type="protein sequence ID" value="KAF2886289.1"/>
    <property type="molecule type" value="Genomic_DNA"/>
</dbReference>
<dbReference type="Proteomes" id="UP000801492">
    <property type="component" value="Unassembled WGS sequence"/>
</dbReference>
<comment type="cofactor">
    <cofactor evidence="2">
        <name>Mg(2+)</name>
        <dbReference type="ChEBI" id="CHEBI:18420"/>
    </cofactor>
</comment>
<dbReference type="Gene3D" id="1.10.268.10">
    <property type="entry name" value="Topoisomerase, domain 3"/>
    <property type="match status" value="1"/>
</dbReference>
<keyword evidence="4" id="KW-0547">Nucleotide-binding</keyword>
<protein>
    <recommendedName>
        <fullName evidence="3">DNA topoisomerase (ATP-hydrolyzing)</fullName>
        <ecNumber evidence="3">5.6.2.2</ecNumber>
    </recommendedName>
</protein>
<keyword evidence="12" id="KW-1185">Reference proteome</keyword>
<comment type="caution">
    <text evidence="11">The sequence shown here is derived from an EMBL/GenBank/DDBJ whole genome shotgun (WGS) entry which is preliminary data.</text>
</comment>
<dbReference type="GO" id="GO:0003677">
    <property type="term" value="F:DNA binding"/>
    <property type="evidence" value="ECO:0007669"/>
    <property type="project" value="UniProtKB-UniRule"/>
</dbReference>
<accession>A0A8K0G527</accession>
<dbReference type="PANTHER" id="PTHR10169:SF38">
    <property type="entry name" value="DNA TOPOISOMERASE 2"/>
    <property type="match status" value="1"/>
</dbReference>
<evidence type="ECO:0000256" key="1">
    <source>
        <dbReference type="ARBA" id="ARBA00000185"/>
    </source>
</evidence>
<comment type="caution">
    <text evidence="9">Lacks conserved residue(s) required for the propagation of feature annotation.</text>
</comment>
<evidence type="ECO:0000313" key="12">
    <source>
        <dbReference type="Proteomes" id="UP000801492"/>
    </source>
</evidence>
<keyword evidence="8" id="KW-0413">Isomerase</keyword>
<dbReference type="PROSITE" id="PS52040">
    <property type="entry name" value="TOPO_IIA"/>
    <property type="match status" value="1"/>
</dbReference>
<dbReference type="GO" id="GO:0005524">
    <property type="term" value="F:ATP binding"/>
    <property type="evidence" value="ECO:0007669"/>
    <property type="project" value="UniProtKB-KW"/>
</dbReference>
<evidence type="ECO:0000313" key="11">
    <source>
        <dbReference type="EMBL" id="KAF2886289.1"/>
    </source>
</evidence>
<dbReference type="InterPro" id="IPR036890">
    <property type="entry name" value="HATPase_C_sf"/>
</dbReference>
<dbReference type="AlphaFoldDB" id="A0A8K0G527"/>
<dbReference type="InterPro" id="IPR013758">
    <property type="entry name" value="Topo_IIA_A/C_ab"/>
</dbReference>
<sequence>MTKASKPKVKDFFGEDHRRVTFSQNLSKYEMEKLDVVASERGVKIFLNGKRLSVNNFKDYIDQYIKNKKDDVSNLLKIINEKANDRWEVALTLSDGGFQQVRIFLILAVQSRDNDNEKIEPEWYFPIIPMILDNGANGIGTGWMIKIPNYNSREIVQNLCIMLDGDQPAPVIPWYKNFKGTIEDCVMDIFKEFYTLHLKINQKPEDYLEDVLGAEVAKLSDQARFIMKKSSVDLVVENTKRKAIADELIKLQYAPDPVRAWKSRLMKVDEEEEPEEETRE</sequence>
<dbReference type="SUPFAM" id="SSF54211">
    <property type="entry name" value="Ribosomal protein S5 domain 2-like"/>
    <property type="match status" value="1"/>
</dbReference>
<keyword evidence="6" id="KW-0799">Topoisomerase</keyword>
<evidence type="ECO:0000256" key="5">
    <source>
        <dbReference type="ARBA" id="ARBA00022840"/>
    </source>
</evidence>
<keyword evidence="7 9" id="KW-0238">DNA-binding</keyword>
<dbReference type="InterPro" id="IPR002205">
    <property type="entry name" value="Topo_IIA_dom_A"/>
</dbReference>
<dbReference type="GO" id="GO:0000819">
    <property type="term" value="P:sister chromatid segregation"/>
    <property type="evidence" value="ECO:0007669"/>
    <property type="project" value="TreeGrafter"/>
</dbReference>
<evidence type="ECO:0000256" key="8">
    <source>
        <dbReference type="ARBA" id="ARBA00023235"/>
    </source>
</evidence>
<proteinExistence type="predicted"/>
<dbReference type="OrthoDB" id="8122272at2759"/>
<evidence type="ECO:0000256" key="9">
    <source>
        <dbReference type="PROSITE-ProRule" id="PRU01384"/>
    </source>
</evidence>
<keyword evidence="5" id="KW-0067">ATP-binding</keyword>
<dbReference type="PANTHER" id="PTHR10169">
    <property type="entry name" value="DNA TOPOISOMERASE/GYRASE"/>
    <property type="match status" value="1"/>
</dbReference>
<dbReference type="GO" id="GO:0003918">
    <property type="term" value="F:DNA topoisomerase type II (double strand cut, ATP-hydrolyzing) activity"/>
    <property type="evidence" value="ECO:0007669"/>
    <property type="project" value="UniProtKB-EC"/>
</dbReference>
<feature type="domain" description="Topo IIA-type catalytic" evidence="10">
    <location>
        <begin position="1"/>
        <end position="280"/>
    </location>
</feature>
<comment type="catalytic activity">
    <reaction evidence="1">
        <text>ATP-dependent breakage, passage and rejoining of double-stranded DNA.</text>
        <dbReference type="EC" id="5.6.2.2"/>
    </reaction>
</comment>
<dbReference type="GO" id="GO:0006265">
    <property type="term" value="P:DNA topological change"/>
    <property type="evidence" value="ECO:0007669"/>
    <property type="project" value="InterPro"/>
</dbReference>
<dbReference type="InterPro" id="IPR050634">
    <property type="entry name" value="DNA_Topoisomerase_II"/>
</dbReference>
<evidence type="ECO:0000256" key="4">
    <source>
        <dbReference type="ARBA" id="ARBA00022741"/>
    </source>
</evidence>